<reference evidence="5 6" key="1">
    <citation type="submission" date="2018-11" db="EMBL/GenBank/DDBJ databases">
        <authorList>
            <consortium name="Pathogen Informatics"/>
        </authorList>
    </citation>
    <scope>NUCLEOTIDE SEQUENCE [LARGE SCALE GENOMIC DNA]</scope>
    <source>
        <strain evidence="5 6">NCTC10913</strain>
    </source>
</reference>
<accession>A0ABY6SXD6</accession>
<name>A0ABY6SXD6_9CLOT</name>
<feature type="domain" description="Methyl-accepting transducer" evidence="4">
    <location>
        <begin position="416"/>
        <end position="652"/>
    </location>
</feature>
<evidence type="ECO:0000259" key="4">
    <source>
        <dbReference type="PROSITE" id="PS50111"/>
    </source>
</evidence>
<dbReference type="InterPro" id="IPR004089">
    <property type="entry name" value="MCPsignal_dom"/>
</dbReference>
<gene>
    <name evidence="5" type="primary">tlpB1_2</name>
    <name evidence="5" type="ORF">NCTC10913_03649</name>
</gene>
<comment type="caution">
    <text evidence="5">The sequence shown here is derived from an EMBL/GenBank/DDBJ whole genome shotgun (WGS) entry which is preliminary data.</text>
</comment>
<dbReference type="Gene3D" id="3.30.450.20">
    <property type="entry name" value="PAS domain"/>
    <property type="match status" value="2"/>
</dbReference>
<dbReference type="Pfam" id="PF00015">
    <property type="entry name" value="MCPsignal"/>
    <property type="match status" value="1"/>
</dbReference>
<organism evidence="5 6">
    <name type="scientific">Clostridium carnis</name>
    <dbReference type="NCBI Taxonomy" id="1530"/>
    <lineage>
        <taxon>Bacteria</taxon>
        <taxon>Bacillati</taxon>
        <taxon>Bacillota</taxon>
        <taxon>Clostridia</taxon>
        <taxon>Eubacteriales</taxon>
        <taxon>Clostridiaceae</taxon>
        <taxon>Clostridium</taxon>
    </lineage>
</organism>
<evidence type="ECO:0000256" key="1">
    <source>
        <dbReference type="ARBA" id="ARBA00023224"/>
    </source>
</evidence>
<dbReference type="SUPFAM" id="SSF58104">
    <property type="entry name" value="Methyl-accepting chemotaxis protein (MCP) signaling domain"/>
    <property type="match status" value="1"/>
</dbReference>
<dbReference type="PANTHER" id="PTHR32089:SF112">
    <property type="entry name" value="LYSOZYME-LIKE PROTEIN-RELATED"/>
    <property type="match status" value="1"/>
</dbReference>
<keyword evidence="1 2" id="KW-0807">Transducer</keyword>
<proteinExistence type="predicted"/>
<sequence length="705" mass="79357">MKIMRNTICSIKNVLKKKGICNVEMINLNVLTRNLKIKFRLIISYGVLILAILLIIGQTSIIQSRKAMDNKSIQFSSQITNQIKNNVFNEMGKNVDLSKTLALDSDIQDYLINSETLGYSDKYKKTTSLSKIVRMRISSNNYVSNLSIVDENNISIGNISANMMKCLEKNEDNIKKNINSKWVLQNEEGKYSIYNLFGVKSSYNGQRIGTVIQEIKGEMFTNILKDINLGIDSEVSILSLDGTIIGNKDINFVGQKYEKGNLLNEINNRVRKEDGFDVDISGTFSSSYGKNLVSYSSLNINDWYIVTTIPYSYLNQEANKMQNNIIIIGTISFIVAMIISLLISRDISISLQNLVELMEKAKSGYLNLEINNNYTDEVGIVTYKFKGMIKKISILISDVKNLIRNISDGTETVSNISEHSYAVSEEIAATMLEIERGAIVQEDSVIKSLEFMNNLSDEINAVNEKAQNVSRYLENTKKVQESALESVEDLNLRVNESNRVSFKITEEINSLNYEVKNIRDIINIIADISEQINLLSLNAAIEAARAGDAGKGFAVVANEIKKLADQTKRSSIKIHDIINNVKIKTELVVKMSDNSSNVIEHQIHSLKNTSMAFDKTFFSINQIDNELKGVFKAIEKIVSTKEATRSAMKRISSISEETTQTTKQVSEATQDQIKEIEEVADFSKKLNEIVEKLENTISYFHVKDN</sequence>
<dbReference type="PROSITE" id="PS50111">
    <property type="entry name" value="CHEMOTAXIS_TRANSDUC_2"/>
    <property type="match status" value="1"/>
</dbReference>
<dbReference type="PANTHER" id="PTHR32089">
    <property type="entry name" value="METHYL-ACCEPTING CHEMOTAXIS PROTEIN MCPB"/>
    <property type="match status" value="1"/>
</dbReference>
<dbReference type="RefSeq" id="WP_125149477.1">
    <property type="nucleotide sequence ID" value="NZ_UYIN01000019.1"/>
</dbReference>
<dbReference type="SMART" id="SM00283">
    <property type="entry name" value="MA"/>
    <property type="match status" value="1"/>
</dbReference>
<dbReference type="Gene3D" id="1.10.287.950">
    <property type="entry name" value="Methyl-accepting chemotaxis protein"/>
    <property type="match status" value="1"/>
</dbReference>
<keyword evidence="6" id="KW-1185">Reference proteome</keyword>
<protein>
    <submittedName>
        <fullName evidence="5">Methyl-accepting chemotaxis protein TlpB</fullName>
    </submittedName>
</protein>
<keyword evidence="3" id="KW-0472">Membrane</keyword>
<dbReference type="Gene3D" id="6.10.340.10">
    <property type="match status" value="1"/>
</dbReference>
<evidence type="ECO:0000313" key="6">
    <source>
        <dbReference type="Proteomes" id="UP000277570"/>
    </source>
</evidence>
<keyword evidence="3" id="KW-0812">Transmembrane</keyword>
<evidence type="ECO:0000256" key="3">
    <source>
        <dbReference type="SAM" id="Phobius"/>
    </source>
</evidence>
<feature type="transmembrane region" description="Helical" evidence="3">
    <location>
        <begin position="42"/>
        <end position="62"/>
    </location>
</feature>
<keyword evidence="3" id="KW-1133">Transmembrane helix</keyword>
<dbReference type="EMBL" id="UYIN01000019">
    <property type="protein sequence ID" value="VDG73309.1"/>
    <property type="molecule type" value="Genomic_DNA"/>
</dbReference>
<evidence type="ECO:0000313" key="5">
    <source>
        <dbReference type="EMBL" id="VDG73309.1"/>
    </source>
</evidence>
<dbReference type="CDD" id="cd18774">
    <property type="entry name" value="PDC2_HK_sensor"/>
    <property type="match status" value="1"/>
</dbReference>
<dbReference type="Proteomes" id="UP000277570">
    <property type="component" value="Unassembled WGS sequence"/>
</dbReference>
<evidence type="ECO:0000256" key="2">
    <source>
        <dbReference type="PROSITE-ProRule" id="PRU00284"/>
    </source>
</evidence>